<reference evidence="1 2" key="1">
    <citation type="submission" date="2019-10" db="EMBL/GenBank/DDBJ databases">
        <authorList>
            <person name="Karimi E."/>
        </authorList>
    </citation>
    <scope>NUCLEOTIDE SEQUENCE [LARGE SCALE GENOMIC DNA]</scope>
    <source>
        <strain evidence="1">Bacillus sp. 348</strain>
    </source>
</reference>
<dbReference type="AlphaFoldDB" id="A0A653MME0"/>
<accession>A0A653MME0</accession>
<protein>
    <submittedName>
        <fullName evidence="1">Uncharacterized protein</fullName>
    </submittedName>
</protein>
<organism evidence="1 2">
    <name type="scientific">Bacillus altitudinis</name>
    <dbReference type="NCBI Taxonomy" id="293387"/>
    <lineage>
        <taxon>Bacteria</taxon>
        <taxon>Bacillati</taxon>
        <taxon>Bacillota</taxon>
        <taxon>Bacilli</taxon>
        <taxon>Bacillales</taxon>
        <taxon>Bacillaceae</taxon>
        <taxon>Bacillus</taxon>
    </lineage>
</organism>
<evidence type="ECO:0000313" key="1">
    <source>
        <dbReference type="EMBL" id="VXB06338.1"/>
    </source>
</evidence>
<dbReference type="EMBL" id="CABWLH010000008">
    <property type="protein sequence ID" value="VXB06338.1"/>
    <property type="molecule type" value="Genomic_DNA"/>
</dbReference>
<proteinExistence type="predicted"/>
<evidence type="ECO:0000313" key="2">
    <source>
        <dbReference type="Proteomes" id="UP000433089"/>
    </source>
</evidence>
<name>A0A653MME0_BACAB</name>
<gene>
    <name evidence="1" type="ORF">BACI348_30135</name>
</gene>
<dbReference type="Proteomes" id="UP000433089">
    <property type="component" value="Unassembled WGS sequence"/>
</dbReference>
<sequence>MNRVDSKPDVGQSIRVHVLIFRMKIGFSIKNFHREMRGEDESSHSLRRKGNENE</sequence>